<sequence>YPQINPPYTHTPTHQPTTPQAKHKTNRKTKKKQEATMPSTIPANHRPSLYLDQNGNIIEKQKIHRRRMSPSADIYDVRDTYDDKHPLRVVRRKEEWGDHPDRAASSSSSSSTSSSGSTRLLGWGLEETGEEKTTEGEQENKEEDEDEDGGIKASVRRFWDWYQDWCSSPWYWVFILVSLFVITAAIKNQNRGGIRIIGNFEPRVGRGWYDEVEEMRRRREEEDRLWWEEEEEELRRWEQREMSWRDIQAANEEWAIMLLAELLGKVEVEVETGEVKAGEVEVTELEEVEVEGVELKH</sequence>
<feature type="compositionally biased region" description="Basic and acidic residues" evidence="1">
    <location>
        <begin position="92"/>
        <end position="102"/>
    </location>
</feature>
<dbReference type="AlphaFoldDB" id="A0A6A5XIZ3"/>
<reference evidence="2" key="1">
    <citation type="journal article" date="2020" name="Stud. Mycol.">
        <title>101 Dothideomycetes genomes: a test case for predicting lifestyles and emergence of pathogens.</title>
        <authorList>
            <person name="Haridas S."/>
            <person name="Albert R."/>
            <person name="Binder M."/>
            <person name="Bloem J."/>
            <person name="Labutti K."/>
            <person name="Salamov A."/>
            <person name="Andreopoulos B."/>
            <person name="Baker S."/>
            <person name="Barry K."/>
            <person name="Bills G."/>
            <person name="Bluhm B."/>
            <person name="Cannon C."/>
            <person name="Castanera R."/>
            <person name="Culley D."/>
            <person name="Daum C."/>
            <person name="Ezra D."/>
            <person name="Gonzalez J."/>
            <person name="Henrissat B."/>
            <person name="Kuo A."/>
            <person name="Liang C."/>
            <person name="Lipzen A."/>
            <person name="Lutzoni F."/>
            <person name="Magnuson J."/>
            <person name="Mondo S."/>
            <person name="Nolan M."/>
            <person name="Ohm R."/>
            <person name="Pangilinan J."/>
            <person name="Park H.-J."/>
            <person name="Ramirez L."/>
            <person name="Alfaro M."/>
            <person name="Sun H."/>
            <person name="Tritt A."/>
            <person name="Yoshinaga Y."/>
            <person name="Zwiers L.-H."/>
            <person name="Turgeon B."/>
            <person name="Goodwin S."/>
            <person name="Spatafora J."/>
            <person name="Crous P."/>
            <person name="Grigoriev I."/>
        </authorList>
    </citation>
    <scope>NUCLEOTIDE SEQUENCE</scope>
    <source>
        <strain evidence="2">CBS 175.79</strain>
    </source>
</reference>
<evidence type="ECO:0000256" key="1">
    <source>
        <dbReference type="SAM" id="MobiDB-lite"/>
    </source>
</evidence>
<feature type="compositionally biased region" description="Low complexity" evidence="1">
    <location>
        <begin position="103"/>
        <end position="126"/>
    </location>
</feature>
<feature type="region of interest" description="Disordered" evidence="1">
    <location>
        <begin position="1"/>
        <end position="49"/>
    </location>
</feature>
<dbReference type="EMBL" id="ML978071">
    <property type="protein sequence ID" value="KAF2013245.1"/>
    <property type="molecule type" value="Genomic_DNA"/>
</dbReference>
<organism evidence="2 3">
    <name type="scientific">Aaosphaeria arxii CBS 175.79</name>
    <dbReference type="NCBI Taxonomy" id="1450172"/>
    <lineage>
        <taxon>Eukaryota</taxon>
        <taxon>Fungi</taxon>
        <taxon>Dikarya</taxon>
        <taxon>Ascomycota</taxon>
        <taxon>Pezizomycotina</taxon>
        <taxon>Dothideomycetes</taxon>
        <taxon>Pleosporomycetidae</taxon>
        <taxon>Pleosporales</taxon>
        <taxon>Pleosporales incertae sedis</taxon>
        <taxon>Aaosphaeria</taxon>
    </lineage>
</organism>
<accession>A0A6A5XIZ3</accession>
<evidence type="ECO:0000313" key="3">
    <source>
        <dbReference type="Proteomes" id="UP000799778"/>
    </source>
</evidence>
<feature type="compositionally biased region" description="Basic and acidic residues" evidence="1">
    <location>
        <begin position="130"/>
        <end position="139"/>
    </location>
</feature>
<dbReference type="GeneID" id="54290663"/>
<proteinExistence type="predicted"/>
<gene>
    <name evidence="2" type="ORF">BU24DRAFT_482944</name>
</gene>
<feature type="compositionally biased region" description="Low complexity" evidence="1">
    <location>
        <begin position="1"/>
        <end position="20"/>
    </location>
</feature>
<feature type="region of interest" description="Disordered" evidence="1">
    <location>
        <begin position="92"/>
        <end position="149"/>
    </location>
</feature>
<name>A0A6A5XIZ3_9PLEO</name>
<evidence type="ECO:0000313" key="2">
    <source>
        <dbReference type="EMBL" id="KAF2013245.1"/>
    </source>
</evidence>
<keyword evidence="3" id="KW-1185">Reference proteome</keyword>
<feature type="compositionally biased region" description="Basic residues" evidence="1">
    <location>
        <begin position="21"/>
        <end position="31"/>
    </location>
</feature>
<protein>
    <submittedName>
        <fullName evidence="2">Uncharacterized protein</fullName>
    </submittedName>
</protein>
<dbReference type="Proteomes" id="UP000799778">
    <property type="component" value="Unassembled WGS sequence"/>
</dbReference>
<feature type="non-terminal residue" evidence="2">
    <location>
        <position position="1"/>
    </location>
</feature>
<dbReference type="RefSeq" id="XP_033381584.1">
    <property type="nucleotide sequence ID" value="XM_033533266.1"/>
</dbReference>